<keyword evidence="1" id="KW-0812">Transmembrane</keyword>
<gene>
    <name evidence="2" type="ORF">EVJ48_01950</name>
</gene>
<dbReference type="Proteomes" id="UP000322454">
    <property type="component" value="Unassembled WGS sequence"/>
</dbReference>
<comment type="caution">
    <text evidence="2">The sequence shown here is derived from an EMBL/GenBank/DDBJ whole genome shotgun (WGS) entry which is preliminary data.</text>
</comment>
<keyword evidence="1" id="KW-0472">Membrane</keyword>
<reference evidence="2 3" key="1">
    <citation type="submission" date="2019-01" db="EMBL/GenBank/DDBJ databases">
        <title>Insights into ecological role of a new deltaproteobacterial order Candidatus Sinidesulfobacterales (Sva0485) by metagenomics and metatranscriptomics.</title>
        <authorList>
            <person name="Tan S."/>
            <person name="Liu J."/>
            <person name="Fang Y."/>
            <person name="Hedlund B."/>
            <person name="Lian Z.-H."/>
            <person name="Huang L.-Y."/>
            <person name="Li J.-T."/>
            <person name="Huang L.-N."/>
            <person name="Li W.-J."/>
            <person name="Jiang H.-C."/>
            <person name="Dong H.-L."/>
            <person name="Shu W.-S."/>
        </authorList>
    </citation>
    <scope>NUCLEOTIDE SEQUENCE [LARGE SCALE GENOMIC DNA]</scope>
    <source>
        <strain evidence="2">AP4</strain>
    </source>
</reference>
<sequence>MKKILVIFSLVLTVFLSVKSYAMNISCTNGSCVGSDGALKIYWESPTGGIGLNSATFADITGLDGLPVTISNYKQIINSINSSKTVSNKLINEIDNKTGISIPEITGINVGSDKSVKKENAYDISKNMSQNLSNSNSININYNLDFAYYIGKNYYPAAPAIWQVVEGAKKILSLYRAGNYDRIDELLQMFIFHNNKKVVDKLNIFTPITSSDNYLMSVLYMGLISKSRNFIYDPFITHVNEVRKIQKNLFMTLVKNQSIGQLTKKNKSVAIIEYLAIKYKKPYKSYAKNFIYYYYGLRKSKNNTYFFTGNHIVFTISKTDFKKYKDFVLVPSHNKSSFFIIIIVVIILAGGIGFIVYTIKKAKK</sequence>
<evidence type="ECO:0000313" key="3">
    <source>
        <dbReference type="Proteomes" id="UP000322454"/>
    </source>
</evidence>
<accession>A0A520XGF2</accession>
<evidence type="ECO:0000256" key="1">
    <source>
        <dbReference type="SAM" id="Phobius"/>
    </source>
</evidence>
<proteinExistence type="predicted"/>
<organism evidence="2 3">
    <name type="scientific">Candidatus Acidulodesulfobacterium acidiphilum</name>
    <dbReference type="NCBI Taxonomy" id="2597224"/>
    <lineage>
        <taxon>Bacteria</taxon>
        <taxon>Deltaproteobacteria</taxon>
        <taxon>Candidatus Acidulodesulfobacterales</taxon>
        <taxon>Candidatus Acidulodesulfobacterium</taxon>
    </lineage>
</organism>
<feature type="transmembrane region" description="Helical" evidence="1">
    <location>
        <begin position="338"/>
        <end position="359"/>
    </location>
</feature>
<dbReference type="AlphaFoldDB" id="A0A520XGF2"/>
<name>A0A520XGF2_9DELT</name>
<keyword evidence="1" id="KW-1133">Transmembrane helix</keyword>
<protein>
    <submittedName>
        <fullName evidence="2">Uncharacterized protein</fullName>
    </submittedName>
</protein>
<dbReference type="EMBL" id="SHMQ01000002">
    <property type="protein sequence ID" value="RZV40282.1"/>
    <property type="molecule type" value="Genomic_DNA"/>
</dbReference>
<evidence type="ECO:0000313" key="2">
    <source>
        <dbReference type="EMBL" id="RZV40282.1"/>
    </source>
</evidence>